<dbReference type="InterPro" id="IPR021750">
    <property type="entry name" value="Sid4-like"/>
</dbReference>
<dbReference type="GO" id="GO:0032982">
    <property type="term" value="C:myosin filament"/>
    <property type="evidence" value="ECO:0000318"/>
    <property type="project" value="GO_Central"/>
</dbReference>
<proteinExistence type="predicted"/>
<keyword evidence="1" id="KW-0175">Coiled coil</keyword>
<dbReference type="InterPro" id="IPR043513">
    <property type="entry name" value="Cenp-F"/>
</dbReference>
<dbReference type="GO" id="GO:0005737">
    <property type="term" value="C:cytoplasm"/>
    <property type="evidence" value="ECO:0000318"/>
    <property type="project" value="GO_Central"/>
</dbReference>
<dbReference type="PANTHER" id="PTHR18874:SF10">
    <property type="entry name" value="CENTROMERE PROTEIN F"/>
    <property type="match status" value="1"/>
</dbReference>
<dbReference type="GO" id="GO:0000775">
    <property type="term" value="C:chromosome, centromeric region"/>
    <property type="evidence" value="ECO:0007669"/>
    <property type="project" value="InterPro"/>
</dbReference>
<dbReference type="GO" id="GO:0016460">
    <property type="term" value="C:myosin II complex"/>
    <property type="evidence" value="ECO:0000318"/>
    <property type="project" value="GO_Central"/>
</dbReference>
<evidence type="ECO:0000313" key="2">
    <source>
        <dbReference type="EMBL" id="AAS50578.2"/>
    </source>
</evidence>
<dbReference type="GO" id="GO:1902404">
    <property type="term" value="P:mitotic actomyosin contractile ring contraction"/>
    <property type="evidence" value="ECO:0000318"/>
    <property type="project" value="GO_Central"/>
</dbReference>
<dbReference type="EMBL" id="AE016815">
    <property type="protein sequence ID" value="AAS50578.2"/>
    <property type="molecule type" value="Genomic_DNA"/>
</dbReference>
<feature type="coiled-coil region" evidence="1">
    <location>
        <begin position="603"/>
        <end position="644"/>
    </location>
</feature>
<dbReference type="Pfam" id="PF11778">
    <property type="entry name" value="SID"/>
    <property type="match status" value="1"/>
</dbReference>
<dbReference type="KEGG" id="ago:AGOS_ABL193C"/>
<name>Q75E63_EREGS</name>
<dbReference type="Proteomes" id="UP000000591">
    <property type="component" value="Chromosome II"/>
</dbReference>
<feature type="coiled-coil region" evidence="1">
    <location>
        <begin position="695"/>
        <end position="729"/>
    </location>
</feature>
<dbReference type="AlphaFoldDB" id="Q75E63"/>
<dbReference type="FunCoup" id="Q75E63">
    <property type="interactions" value="181"/>
</dbReference>
<feature type="coiled-coil region" evidence="1">
    <location>
        <begin position="186"/>
        <end position="460"/>
    </location>
</feature>
<gene>
    <name evidence="2" type="ORF">AGOS_ABL193C</name>
</gene>
<dbReference type="STRING" id="284811.Q75E63"/>
<accession>Q75E63</accession>
<keyword evidence="3" id="KW-1185">Reference proteome</keyword>
<sequence length="862" mass="99200">MLAVGNSFDEIRSSGKIPLSLSEEKFDYTESEFDENDDSAVSEGHIKLDKSFNFRGFMDMLTGKQKAFELAHQLDVKRGVSSGMDELVSPDALTEQPSNDEKAPVGAIRRVPSGARHATVGPTLEATPVRQTTQGRGSDLLLMQSTPLAKPATLSRTQPKDLLREKLIENHHRKASGNSVGSGQAQRDMVQEQKDLREEMSRLQEELAALENRQLKKDGEISQLNRTLNDKDMQLAELKKQLESKTGEVISQELKAANAHQRAKTLENELEQQKNKVRVLEKAMETTAMEVEAERTRLNKDLEQVTLEYKKYKVETGLRSNETSNTLQQIKGKNKILKDDLEKKTNEVNELRDNISTKEKEVSNLKNLLADLKVLVNELRADKSTVDVQLDIQKKELEAASSKLNSLRVEFDQLKNEKDTEINTLKADIENNWKKKQVRLEEVEAKCNDLTALLQKSYETNKELSVQLKRKDTEIGKINDQLKRTTVEKDSLRDFLEKAKWFEIPVGTILLDLFKKQRRPANGYKTILSEKYEIVGFRLTSDDELLNNLRQKVGSLENSNNLLQEELESKIKNTQEMFGSQEASMKNDIIKLSEDLKARSAMIDKLQSVIDSLQKDAAALLKEKDESVNKNIELSQHIAQLQEDQLQRDNTTFLELCQKNQEILQYNHEMMEKMHVMEAELRSVVKASNDLQFSISEKEAVLKEKQQIITDLQMNINQLRKNLEKLKGNPADMISFESAQRIYHNLDRKMYNTLMVDQVNQLDLVELQNVVKNIILLLETPFSKLSKKMPLVSIYLRYEKSLCFHFANKLHFQVYQEPIDIKKFTNDAYSQYLERHDITKIKHPLEICLEKLYDEVRSRLKY</sequence>
<evidence type="ECO:0000256" key="1">
    <source>
        <dbReference type="SAM" id="Coils"/>
    </source>
</evidence>
<dbReference type="RefSeq" id="NP_982754.2">
    <property type="nucleotide sequence ID" value="NM_208107.2"/>
</dbReference>
<dbReference type="eggNOG" id="ENOG502RYJ3">
    <property type="taxonomic scope" value="Eukaryota"/>
</dbReference>
<organism evidence="2 3">
    <name type="scientific">Eremothecium gossypii (strain ATCC 10895 / CBS 109.51 / FGSC 9923 / NRRL Y-1056)</name>
    <name type="common">Yeast</name>
    <name type="synonym">Ashbya gossypii</name>
    <dbReference type="NCBI Taxonomy" id="284811"/>
    <lineage>
        <taxon>Eukaryota</taxon>
        <taxon>Fungi</taxon>
        <taxon>Dikarya</taxon>
        <taxon>Ascomycota</taxon>
        <taxon>Saccharomycotina</taxon>
        <taxon>Saccharomycetes</taxon>
        <taxon>Saccharomycetales</taxon>
        <taxon>Saccharomycetaceae</taxon>
        <taxon>Eremothecium</taxon>
    </lineage>
</organism>
<dbReference type="GO" id="GO:0008017">
    <property type="term" value="F:microtubule binding"/>
    <property type="evidence" value="ECO:0007669"/>
    <property type="project" value="InterPro"/>
</dbReference>
<reference evidence="3" key="2">
    <citation type="journal article" date="2013" name="G3 (Bethesda)">
        <title>Genomes of Ashbya fungi isolated from insects reveal four mating-type loci, numerous translocations, lack of transposons, and distinct gene duplications.</title>
        <authorList>
            <person name="Dietrich F.S."/>
            <person name="Voegeli S."/>
            <person name="Kuo S."/>
            <person name="Philippsen P."/>
        </authorList>
    </citation>
    <scope>GENOME REANNOTATION</scope>
    <source>
        <strain evidence="3">ATCC 10895 / CBS 109.51 / FGSC 9923 / NRRL Y-1056</strain>
    </source>
</reference>
<protein>
    <submittedName>
        <fullName evidence="2">ABL193Cp</fullName>
    </submittedName>
</protein>
<dbReference type="GeneID" id="4618833"/>
<dbReference type="HOGENOM" id="CLU_299608_0_0_1"/>
<evidence type="ECO:0000313" key="3">
    <source>
        <dbReference type="Proteomes" id="UP000000591"/>
    </source>
</evidence>
<reference evidence="2 3" key="1">
    <citation type="journal article" date="2004" name="Science">
        <title>The Ashbya gossypii genome as a tool for mapping the ancient Saccharomyces cerevisiae genome.</title>
        <authorList>
            <person name="Dietrich F.S."/>
            <person name="Voegeli S."/>
            <person name="Brachat S."/>
            <person name="Lerch A."/>
            <person name="Gates K."/>
            <person name="Steiner S."/>
            <person name="Mohr C."/>
            <person name="Pohlmann R."/>
            <person name="Luedi P."/>
            <person name="Choi S."/>
            <person name="Wing R.A."/>
            <person name="Flavier A."/>
            <person name="Gaffney T.D."/>
            <person name="Philippsen P."/>
        </authorList>
    </citation>
    <scope>NUCLEOTIDE SEQUENCE [LARGE SCALE GENOMIC DNA]</scope>
    <source>
        <strain evidence="3">ATCC 10895 / CBS 109.51 / FGSC 9923 / NRRL Y-1056</strain>
    </source>
</reference>
<dbReference type="InParanoid" id="Q75E63"/>
<dbReference type="GO" id="GO:0110085">
    <property type="term" value="C:mitotic actomyosin contractile ring"/>
    <property type="evidence" value="ECO:0000318"/>
    <property type="project" value="GO_Central"/>
</dbReference>
<dbReference type="PANTHER" id="PTHR18874">
    <property type="entry name" value="CMF/LEK/CENP CELL DIVISION-RELATED"/>
    <property type="match status" value="1"/>
</dbReference>
<dbReference type="OrthoDB" id="5376259at2759"/>
<feature type="coiled-coil region" evidence="1">
    <location>
        <begin position="546"/>
        <end position="573"/>
    </location>
</feature>
<dbReference type="GO" id="GO:0000146">
    <property type="term" value="F:microfilament motor activity"/>
    <property type="evidence" value="ECO:0000318"/>
    <property type="project" value="GO_Central"/>
</dbReference>
<dbReference type="OMA" id="MISFESA"/>
<dbReference type="GO" id="GO:0051015">
    <property type="term" value="F:actin filament binding"/>
    <property type="evidence" value="ECO:0000318"/>
    <property type="project" value="GO_Central"/>
</dbReference>